<dbReference type="HOGENOM" id="CLU_015846_3_0_1"/>
<evidence type="ECO:0000256" key="1">
    <source>
        <dbReference type="ARBA" id="ARBA00001933"/>
    </source>
</evidence>
<proteinExistence type="inferred from homology"/>
<evidence type="ECO:0000256" key="2">
    <source>
        <dbReference type="ARBA" id="ARBA00010008"/>
    </source>
</evidence>
<dbReference type="SUPFAM" id="SSF53383">
    <property type="entry name" value="PLP-dependent transferases"/>
    <property type="match status" value="1"/>
</dbReference>
<reference evidence="5 6" key="1">
    <citation type="submission" date="2014-04" db="EMBL/GenBank/DDBJ databases">
        <authorList>
            <consortium name="DOE Joint Genome Institute"/>
            <person name="Kuo A."/>
            <person name="Gay G."/>
            <person name="Dore J."/>
            <person name="Kohler A."/>
            <person name="Nagy L.G."/>
            <person name="Floudas D."/>
            <person name="Copeland A."/>
            <person name="Barry K.W."/>
            <person name="Cichocki N."/>
            <person name="Veneault-Fourrey C."/>
            <person name="LaButti K."/>
            <person name="Lindquist E.A."/>
            <person name="Lipzen A."/>
            <person name="Lundell T."/>
            <person name="Morin E."/>
            <person name="Murat C."/>
            <person name="Sun H."/>
            <person name="Tunlid A."/>
            <person name="Henrissat B."/>
            <person name="Grigoriev I.V."/>
            <person name="Hibbett D.S."/>
            <person name="Martin F."/>
            <person name="Nordberg H.P."/>
            <person name="Cantor M.N."/>
            <person name="Hua S.X."/>
        </authorList>
    </citation>
    <scope>NUCLEOTIDE SEQUENCE [LARGE SCALE GENOMIC DNA]</scope>
    <source>
        <strain evidence="6">h7</strain>
    </source>
</reference>
<dbReference type="STRING" id="686832.A0A0C3C599"/>
<gene>
    <name evidence="5" type="ORF">M413DRAFT_19977</name>
</gene>
<comment type="cofactor">
    <cofactor evidence="1">
        <name>pyridoxal 5'-phosphate</name>
        <dbReference type="ChEBI" id="CHEBI:597326"/>
    </cofactor>
</comment>
<reference evidence="6" key="2">
    <citation type="submission" date="2015-01" db="EMBL/GenBank/DDBJ databases">
        <title>Evolutionary Origins and Diversification of the Mycorrhizal Mutualists.</title>
        <authorList>
            <consortium name="DOE Joint Genome Institute"/>
            <consortium name="Mycorrhizal Genomics Consortium"/>
            <person name="Kohler A."/>
            <person name="Kuo A."/>
            <person name="Nagy L.G."/>
            <person name="Floudas D."/>
            <person name="Copeland A."/>
            <person name="Barry K.W."/>
            <person name="Cichocki N."/>
            <person name="Veneault-Fourrey C."/>
            <person name="LaButti K."/>
            <person name="Lindquist E.A."/>
            <person name="Lipzen A."/>
            <person name="Lundell T."/>
            <person name="Morin E."/>
            <person name="Murat C."/>
            <person name="Riley R."/>
            <person name="Ohm R."/>
            <person name="Sun H."/>
            <person name="Tunlid A."/>
            <person name="Henrissat B."/>
            <person name="Grigoriev I.V."/>
            <person name="Hibbett D.S."/>
            <person name="Martin F."/>
        </authorList>
    </citation>
    <scope>NUCLEOTIDE SEQUENCE [LARGE SCALE GENOMIC DNA]</scope>
    <source>
        <strain evidence="6">h7</strain>
    </source>
</reference>
<evidence type="ECO:0000256" key="3">
    <source>
        <dbReference type="ARBA" id="ARBA00022679"/>
    </source>
</evidence>
<dbReference type="InterPro" id="IPR015421">
    <property type="entry name" value="PyrdxlP-dep_Trfase_major"/>
</dbReference>
<dbReference type="InterPro" id="IPR050087">
    <property type="entry name" value="AON_synthase_class-II"/>
</dbReference>
<dbReference type="Gene3D" id="3.90.1150.10">
    <property type="entry name" value="Aspartate Aminotransferase, domain 1"/>
    <property type="match status" value="2"/>
</dbReference>
<name>A0A0C3C599_HEBCY</name>
<keyword evidence="6" id="KW-1185">Reference proteome</keyword>
<dbReference type="PANTHER" id="PTHR13693:SF77">
    <property type="entry name" value="8-AMINO-7-OXONONANOATE SYNTHASE"/>
    <property type="match status" value="1"/>
</dbReference>
<organism evidence="5 6">
    <name type="scientific">Hebeloma cylindrosporum</name>
    <dbReference type="NCBI Taxonomy" id="76867"/>
    <lineage>
        <taxon>Eukaryota</taxon>
        <taxon>Fungi</taxon>
        <taxon>Dikarya</taxon>
        <taxon>Basidiomycota</taxon>
        <taxon>Agaricomycotina</taxon>
        <taxon>Agaricomycetes</taxon>
        <taxon>Agaricomycetidae</taxon>
        <taxon>Agaricales</taxon>
        <taxon>Agaricineae</taxon>
        <taxon>Hymenogastraceae</taxon>
        <taxon>Hebeloma</taxon>
    </lineage>
</organism>
<dbReference type="OrthoDB" id="2382073at2759"/>
<sequence length="346" mass="38986">MSLLMDFTPNGYLSLSNSSVLRSHFLKKLSEAPDIGGSRLLMNRKEHTMLEACLADFFYAHTMLLFNSEFNANVSFFSCIPQPGDSIDERVGLRIGESSLFLFRESLYSIDGMFTPLREIADLLEKTFSLKKGYLVIDEAHATEIYGPQRRGCDMLLGLDRHFWKSFGCNWRSVFQDFKFTLNLLNPFLIDYSVVVVMTTLTQDYLLNYAQSLIYTTSLSYSNIVAADCSFDMLIDGTAQHPLMELWKISPALVSLPLHFQPPSTLMSGHPSPIIPVLHSTHVCSLVPPYALTLLALGINARPIMWPTVLKGKNHVCMCLHSGNIRDDIDHFVDGIVTWAEDTLKV</sequence>
<keyword evidence="3" id="KW-0808">Transferase</keyword>
<dbReference type="GO" id="GO:0016740">
    <property type="term" value="F:transferase activity"/>
    <property type="evidence" value="ECO:0007669"/>
    <property type="project" value="UniProtKB-KW"/>
</dbReference>
<evidence type="ECO:0000313" key="6">
    <source>
        <dbReference type="Proteomes" id="UP000053424"/>
    </source>
</evidence>
<evidence type="ECO:0008006" key="7">
    <source>
        <dbReference type="Google" id="ProtNLM"/>
    </source>
</evidence>
<dbReference type="EMBL" id="KN831789">
    <property type="protein sequence ID" value="KIM38761.1"/>
    <property type="molecule type" value="Genomic_DNA"/>
</dbReference>
<dbReference type="PANTHER" id="PTHR13693">
    <property type="entry name" value="CLASS II AMINOTRANSFERASE/8-AMINO-7-OXONONANOATE SYNTHASE"/>
    <property type="match status" value="1"/>
</dbReference>
<dbReference type="Gene3D" id="3.40.640.10">
    <property type="entry name" value="Type I PLP-dependent aspartate aminotransferase-like (Major domain)"/>
    <property type="match status" value="2"/>
</dbReference>
<keyword evidence="4" id="KW-0663">Pyridoxal phosphate</keyword>
<dbReference type="InterPro" id="IPR015424">
    <property type="entry name" value="PyrdxlP-dep_Trfase"/>
</dbReference>
<evidence type="ECO:0000256" key="4">
    <source>
        <dbReference type="ARBA" id="ARBA00022898"/>
    </source>
</evidence>
<protein>
    <recommendedName>
        <fullName evidence="7">Aminotransferase class I/classII domain-containing protein</fullName>
    </recommendedName>
</protein>
<dbReference type="Proteomes" id="UP000053424">
    <property type="component" value="Unassembled WGS sequence"/>
</dbReference>
<dbReference type="InterPro" id="IPR015422">
    <property type="entry name" value="PyrdxlP-dep_Trfase_small"/>
</dbReference>
<evidence type="ECO:0000313" key="5">
    <source>
        <dbReference type="EMBL" id="KIM38761.1"/>
    </source>
</evidence>
<accession>A0A0C3C599</accession>
<dbReference type="AlphaFoldDB" id="A0A0C3C599"/>
<comment type="similarity">
    <text evidence="2">Belongs to the class-II pyridoxal-phosphate-dependent aminotransferase family. BioF subfamily.</text>
</comment>